<dbReference type="EMBL" id="JBHLWM010000001">
    <property type="protein sequence ID" value="MFC0240106.1"/>
    <property type="molecule type" value="Genomic_DNA"/>
</dbReference>
<dbReference type="NCBIfam" id="NF008557">
    <property type="entry name" value="PRK11493.1"/>
    <property type="match status" value="1"/>
</dbReference>
<evidence type="ECO:0000256" key="2">
    <source>
        <dbReference type="ARBA" id="ARBA00022737"/>
    </source>
</evidence>
<dbReference type="RefSeq" id="WP_378385761.1">
    <property type="nucleotide sequence ID" value="NZ_JBHLWM010000001.1"/>
</dbReference>
<dbReference type="InterPro" id="IPR001763">
    <property type="entry name" value="Rhodanese-like_dom"/>
</dbReference>
<keyword evidence="6" id="KW-1185">Reference proteome</keyword>
<evidence type="ECO:0000313" key="5">
    <source>
        <dbReference type="EMBL" id="MFC0240106.1"/>
    </source>
</evidence>
<dbReference type="PANTHER" id="PTHR11364">
    <property type="entry name" value="THIOSULFATE SULFERTANSFERASE"/>
    <property type="match status" value="1"/>
</dbReference>
<dbReference type="PROSITE" id="PS50206">
    <property type="entry name" value="RHODANESE_3"/>
    <property type="match status" value="2"/>
</dbReference>
<evidence type="ECO:0000256" key="3">
    <source>
        <dbReference type="SAM" id="MobiDB-lite"/>
    </source>
</evidence>
<name>A0ABV6EPF7_9BRAD</name>
<dbReference type="Gene3D" id="3.40.250.10">
    <property type="entry name" value="Rhodanese-like domain"/>
    <property type="match status" value="2"/>
</dbReference>
<dbReference type="CDD" id="cd01448">
    <property type="entry name" value="TST_Repeat_1"/>
    <property type="match status" value="1"/>
</dbReference>
<evidence type="ECO:0000259" key="4">
    <source>
        <dbReference type="PROSITE" id="PS50206"/>
    </source>
</evidence>
<comment type="caution">
    <text evidence="5">The sequence shown here is derived from an EMBL/GenBank/DDBJ whole genome shotgun (WGS) entry which is preliminary data.</text>
</comment>
<dbReference type="EC" id="2.8.1.2" evidence="5"/>
<reference evidence="5 6" key="1">
    <citation type="submission" date="2024-09" db="EMBL/GenBank/DDBJ databases">
        <authorList>
            <person name="Sun Q."/>
            <person name="Mori K."/>
        </authorList>
    </citation>
    <scope>NUCLEOTIDE SEQUENCE [LARGE SCALE GENOMIC DNA]</scope>
    <source>
        <strain evidence="5 6">KCTC 23279</strain>
    </source>
</reference>
<dbReference type="Pfam" id="PF00581">
    <property type="entry name" value="Rhodanese"/>
    <property type="match status" value="2"/>
</dbReference>
<keyword evidence="1 5" id="KW-0808">Transferase</keyword>
<dbReference type="InterPro" id="IPR036873">
    <property type="entry name" value="Rhodanese-like_dom_sf"/>
</dbReference>
<dbReference type="SUPFAM" id="SSF52821">
    <property type="entry name" value="Rhodanese/Cell cycle control phosphatase"/>
    <property type="match status" value="2"/>
</dbReference>
<gene>
    <name evidence="5" type="primary">sseA</name>
    <name evidence="5" type="ORF">ACFFJ6_06485</name>
</gene>
<evidence type="ECO:0000256" key="1">
    <source>
        <dbReference type="ARBA" id="ARBA00022679"/>
    </source>
</evidence>
<evidence type="ECO:0000313" key="6">
    <source>
        <dbReference type="Proteomes" id="UP001589775"/>
    </source>
</evidence>
<proteinExistence type="predicted"/>
<feature type="domain" description="Rhodanese" evidence="4">
    <location>
        <begin position="19"/>
        <end position="136"/>
    </location>
</feature>
<keyword evidence="2" id="KW-0677">Repeat</keyword>
<organism evidence="5 6">
    <name type="scientific">Rhodopseudomonas telluris</name>
    <dbReference type="NCBI Taxonomy" id="644215"/>
    <lineage>
        <taxon>Bacteria</taxon>
        <taxon>Pseudomonadati</taxon>
        <taxon>Pseudomonadota</taxon>
        <taxon>Alphaproteobacteria</taxon>
        <taxon>Hyphomicrobiales</taxon>
        <taxon>Nitrobacteraceae</taxon>
        <taxon>Rhodopseudomonas</taxon>
    </lineage>
</organism>
<sequence length="285" mass="30795">MTATDDPLVSTEWLAAKLGDPKVKVLDASFKMPGVMPRPTEDYLAAHIPGAVYFDVEEVCDRTDPLPHMFPDAAQFARDVAALGVSSGDTVVIYDAGGWVAAPRAWWMFLSFGHDKVRILEGGLKKWQAEGRPTESGRPSPNPGRFTAELDPTHLRSKQQMVANLDGAAEQVIDARAAERFEGRVPEPRPGLRAGHIPGSRNLPYNELFDAKTGLMKSREELRAAFVRAGVDLNRPIVTSCGSGVSAAVLTLALYRLGVRGSALYDGSWSEWGMQDGPPIATGPA</sequence>
<accession>A0ABV6EPF7</accession>
<dbReference type="PANTHER" id="PTHR11364:SF27">
    <property type="entry name" value="SULFURTRANSFERASE"/>
    <property type="match status" value="1"/>
</dbReference>
<protein>
    <submittedName>
        <fullName evidence="5">3-mercaptopyruvate sulfurtransferase</fullName>
        <ecNumber evidence="5">2.8.1.2</ecNumber>
    </submittedName>
</protein>
<dbReference type="SMART" id="SM00450">
    <property type="entry name" value="RHOD"/>
    <property type="match status" value="2"/>
</dbReference>
<dbReference type="GO" id="GO:0016784">
    <property type="term" value="F:3-mercaptopyruvate sulfurtransferase activity"/>
    <property type="evidence" value="ECO:0007669"/>
    <property type="project" value="UniProtKB-EC"/>
</dbReference>
<dbReference type="Proteomes" id="UP001589775">
    <property type="component" value="Unassembled WGS sequence"/>
</dbReference>
<feature type="domain" description="Rhodanese" evidence="4">
    <location>
        <begin position="166"/>
        <end position="281"/>
    </location>
</feature>
<dbReference type="CDD" id="cd01449">
    <property type="entry name" value="TST_Repeat_2"/>
    <property type="match status" value="1"/>
</dbReference>
<dbReference type="InterPro" id="IPR001307">
    <property type="entry name" value="Thiosulphate_STrfase_CS"/>
</dbReference>
<dbReference type="PROSITE" id="PS00380">
    <property type="entry name" value="RHODANESE_1"/>
    <property type="match status" value="1"/>
</dbReference>
<feature type="region of interest" description="Disordered" evidence="3">
    <location>
        <begin position="128"/>
        <end position="149"/>
    </location>
</feature>
<dbReference type="InterPro" id="IPR045078">
    <property type="entry name" value="TST/MPST-like"/>
</dbReference>